<dbReference type="InterPro" id="IPR048289">
    <property type="entry name" value="RRM2_NsCP33-like"/>
</dbReference>
<feature type="region of interest" description="Disordered" evidence="2">
    <location>
        <begin position="69"/>
        <end position="110"/>
    </location>
</feature>
<dbReference type="InterPro" id="IPR035979">
    <property type="entry name" value="RBD_domain_sf"/>
</dbReference>
<dbReference type="AlphaFoldDB" id="A0A5E4LQE9"/>
<proteinExistence type="predicted"/>
<gene>
    <name evidence="4" type="ORF">LFW2832_00310</name>
</gene>
<dbReference type="InterPro" id="IPR012677">
    <property type="entry name" value="Nucleotide-bd_a/b_plait_sf"/>
</dbReference>
<reference evidence="4 5" key="1">
    <citation type="submission" date="2019-08" db="EMBL/GenBank/DDBJ databases">
        <authorList>
            <person name="Vazquez-Campos X."/>
        </authorList>
    </citation>
    <scope>NUCLEOTIDE SEQUENCE [LARGE SCALE GENOMIC DNA]</scope>
    <source>
        <strain evidence="4">LFW-283_2</strain>
    </source>
</reference>
<dbReference type="Proteomes" id="UP000789941">
    <property type="component" value="Unassembled WGS sequence"/>
</dbReference>
<feature type="compositionally biased region" description="Basic and acidic residues" evidence="2">
    <location>
        <begin position="81"/>
        <end position="90"/>
    </location>
</feature>
<dbReference type="Pfam" id="PF00076">
    <property type="entry name" value="RRM_1"/>
    <property type="match status" value="1"/>
</dbReference>
<evidence type="ECO:0000313" key="5">
    <source>
        <dbReference type="Proteomes" id="UP000789941"/>
    </source>
</evidence>
<dbReference type="GO" id="GO:0003723">
    <property type="term" value="F:RNA binding"/>
    <property type="evidence" value="ECO:0007669"/>
    <property type="project" value="UniProtKB-KW"/>
</dbReference>
<accession>A0A5E4LQE9</accession>
<dbReference type="SUPFAM" id="SSF54928">
    <property type="entry name" value="RNA-binding domain, RBD"/>
    <property type="match status" value="1"/>
</dbReference>
<evidence type="ECO:0000256" key="2">
    <source>
        <dbReference type="SAM" id="MobiDB-lite"/>
    </source>
</evidence>
<dbReference type="SMART" id="SM00360">
    <property type="entry name" value="RRM"/>
    <property type="match status" value="1"/>
</dbReference>
<dbReference type="InterPro" id="IPR052462">
    <property type="entry name" value="SLIRP/GR-RBP-like"/>
</dbReference>
<evidence type="ECO:0000313" key="4">
    <source>
        <dbReference type="EMBL" id="VVC03348.1"/>
    </source>
</evidence>
<dbReference type="PANTHER" id="PTHR48027">
    <property type="entry name" value="HETEROGENEOUS NUCLEAR RIBONUCLEOPROTEIN 87F-RELATED"/>
    <property type="match status" value="1"/>
</dbReference>
<sequence>MSKKLYVGNLPFSVTQEQLKDLFAPLGEVTEVTLIVDKATGRSRGFGFVTITDDEVALKAISEMNGKDIEGRQITVSEARPMGERSERRPFRPRGGGGGGRGRRREFDDF</sequence>
<protein>
    <submittedName>
        <fullName evidence="4">RNA recognition motif. (A.k.a. RRM, RBD, or RNP domain)</fullName>
    </submittedName>
</protein>
<keyword evidence="1" id="KW-0694">RNA-binding</keyword>
<name>A0A5E4LQE9_9ARCH</name>
<dbReference type="CDD" id="cd21608">
    <property type="entry name" value="RRM2_NsCP33_like"/>
    <property type="match status" value="1"/>
</dbReference>
<feature type="domain" description="RRM" evidence="3">
    <location>
        <begin position="3"/>
        <end position="81"/>
    </location>
</feature>
<dbReference type="EMBL" id="CABMJJ010000007">
    <property type="protein sequence ID" value="VVC03348.1"/>
    <property type="molecule type" value="Genomic_DNA"/>
</dbReference>
<organism evidence="4 5">
    <name type="scientific">Candidatus Bilamarchaeum dharawalense</name>
    <dbReference type="NCBI Taxonomy" id="2885759"/>
    <lineage>
        <taxon>Archaea</taxon>
        <taxon>Candidatus Micrarchaeota</taxon>
        <taxon>Candidatus Micrarchaeia</taxon>
        <taxon>Candidatus Anstonellales</taxon>
        <taxon>Candidatus Bilamarchaeaceae</taxon>
        <taxon>Candidatus Bilamarchaeum</taxon>
    </lineage>
</organism>
<dbReference type="PROSITE" id="PS50102">
    <property type="entry name" value="RRM"/>
    <property type="match status" value="1"/>
</dbReference>
<evidence type="ECO:0000259" key="3">
    <source>
        <dbReference type="PROSITE" id="PS50102"/>
    </source>
</evidence>
<dbReference type="InterPro" id="IPR000504">
    <property type="entry name" value="RRM_dom"/>
</dbReference>
<evidence type="ECO:0000256" key="1">
    <source>
        <dbReference type="ARBA" id="ARBA00022884"/>
    </source>
</evidence>
<comment type="caution">
    <text evidence="4">The sequence shown here is derived from an EMBL/GenBank/DDBJ whole genome shotgun (WGS) entry which is preliminary data.</text>
</comment>
<dbReference type="Gene3D" id="3.30.70.330">
    <property type="match status" value="1"/>
</dbReference>